<dbReference type="EMBL" id="AP019377">
    <property type="protein sequence ID" value="BBH95914.1"/>
    <property type="molecule type" value="Genomic_DNA"/>
</dbReference>
<evidence type="ECO:0000256" key="9">
    <source>
        <dbReference type="ARBA" id="ARBA00022967"/>
    </source>
</evidence>
<dbReference type="AlphaFoldDB" id="A0A455T8Y0"/>
<reference evidence="14" key="1">
    <citation type="submission" date="2018-12" db="EMBL/GenBank/DDBJ databases">
        <title>Novel natural products biosynthetic potential of the class Ktedonobacteria.</title>
        <authorList>
            <person name="Zheng Y."/>
            <person name="Saitou A."/>
            <person name="Wang C.M."/>
            <person name="Toyoda A."/>
            <person name="Minakuchi Y."/>
            <person name="Sekiguchi Y."/>
            <person name="Ueda K."/>
            <person name="Takano H."/>
            <person name="Sakai Y."/>
            <person name="Yokota A."/>
            <person name="Yabe S."/>
        </authorList>
    </citation>
    <scope>NUCLEOTIDE SEQUENCE</scope>
    <source>
        <strain evidence="14">A3-2</strain>
    </source>
</reference>
<comment type="subcellular location">
    <subcellularLocation>
        <location evidence="2">Cell membrane</location>
        <topology evidence="2">Multi-pass membrane protein</topology>
    </subcellularLocation>
    <subcellularLocation>
        <location evidence="1">Cell membrane</location>
        <topology evidence="1">Peripheral membrane protein</topology>
    </subcellularLocation>
</comment>
<dbReference type="Pfam" id="PF00005">
    <property type="entry name" value="ABC_tran"/>
    <property type="match status" value="2"/>
</dbReference>
<feature type="transmembrane region" description="Helical" evidence="12">
    <location>
        <begin position="52"/>
        <end position="72"/>
    </location>
</feature>
<evidence type="ECO:0000256" key="2">
    <source>
        <dbReference type="ARBA" id="ARBA00004651"/>
    </source>
</evidence>
<dbReference type="SMART" id="SM00382">
    <property type="entry name" value="AAA"/>
    <property type="match status" value="1"/>
</dbReference>
<feature type="transmembrane region" description="Helical" evidence="12">
    <location>
        <begin position="273"/>
        <end position="297"/>
    </location>
</feature>
<dbReference type="CDD" id="cd06580">
    <property type="entry name" value="TM_PBP1_transp_TpRbsC_like"/>
    <property type="match status" value="1"/>
</dbReference>
<dbReference type="GO" id="GO:0022857">
    <property type="term" value="F:transmembrane transporter activity"/>
    <property type="evidence" value="ECO:0007669"/>
    <property type="project" value="InterPro"/>
</dbReference>
<dbReference type="InterPro" id="IPR050107">
    <property type="entry name" value="ABC_carbohydrate_import_ATPase"/>
</dbReference>
<evidence type="ECO:0000256" key="6">
    <source>
        <dbReference type="ARBA" id="ARBA00022737"/>
    </source>
</evidence>
<dbReference type="InterPro" id="IPR017871">
    <property type="entry name" value="ABC_transporter-like_CS"/>
</dbReference>
<feature type="transmembrane region" description="Helical" evidence="12">
    <location>
        <begin position="185"/>
        <end position="207"/>
    </location>
</feature>
<keyword evidence="10 12" id="KW-1133">Transmembrane helix</keyword>
<dbReference type="PROSITE" id="PS50893">
    <property type="entry name" value="ABC_TRANSPORTER_2"/>
    <property type="match status" value="2"/>
</dbReference>
<proteinExistence type="predicted"/>
<dbReference type="PANTHER" id="PTHR43790">
    <property type="entry name" value="CARBOHYDRATE TRANSPORT ATP-BINDING PROTEIN MG119-RELATED"/>
    <property type="match status" value="1"/>
</dbReference>
<keyword evidence="4" id="KW-1003">Cell membrane</keyword>
<evidence type="ECO:0000256" key="10">
    <source>
        <dbReference type="ARBA" id="ARBA00022989"/>
    </source>
</evidence>
<evidence type="ECO:0000256" key="7">
    <source>
        <dbReference type="ARBA" id="ARBA00022741"/>
    </source>
</evidence>
<evidence type="ECO:0000256" key="3">
    <source>
        <dbReference type="ARBA" id="ARBA00022448"/>
    </source>
</evidence>
<feature type="domain" description="ABC transporter" evidence="13">
    <location>
        <begin position="631"/>
        <end position="875"/>
    </location>
</feature>
<sequence length="897" mass="97300">MRKRQSRRWLWMSLALLLLLACLMVLNLVTGRRSAAGQGSGGLIALLTSPDFVVASLVAMTPLLLAALGGLFNELAGVLNLALEAIMLCGALAAYMGALAGHSPWVGLLLAIAVGMLIALVHAWFSVTLRVDQIVSAVGLNLFALAATAYVFRLRFGNVSQFPSAPGFGPLSFPLLSSLPYIGPAFFQLNALVYIALALVPVTWFVLYRTTWGLALRAVGEKPLAATTVGIDVQRVRYLALLVCGALAGAGGAALVSASGVNAFQENMSAGRGYVAFAAIVFGRWHPLGILLGVLLFGFGDALQIRLQAYGVNVPYQLLETLPYVITLLALMLLMRNARGPAASGQPYSNEGARALLKGASPPEEDEEKVAPASAGAILELRRIVKRFPGVVANDHVTLTIRAGEIHALLGENGAGKTTLMNIVYGLYRPDEGHILVEGRRVQIRTPREAMQLGIGMVHQHFMLIPALSILENIVLGTRPERAPLLDLRQAEERIAQLSRSLGLEISPYERVQNLTLGQQQKVEIMKALYRGARLLILDEPTAVLTPQESEELFTLLRRLRAEGVTIIFISHKLKEVMAISDRVTVMRLGRVVRTLETRQATPPELARLMVGRAIALTVVKEAARAGEVRLRLEQVQARGSNGQEALRGISLELRAGEIHGLAGVDGNGQSELLEVLMGLRRVETGRILFEGRDITALDTAARLDLALAHIPEDRHQQGLILELTVAENMVLDVFDHPPYARYGWRRFGPVVARAQQLMAAFDVRAPSPLTPMRHLSGGNQQKAVLARALGREPRLLIAMQPTRGLDVGAIAYVHRRIVEARDRGCAVLLISSDLDEILALSDRISVIYEGRILETLPAAAVDLTYLGLLMAGTRPEQVLQPQPQPQWLVSGDWPVT</sequence>
<gene>
    <name evidence="14" type="ORF">KTA_41130</name>
</gene>
<dbReference type="CDD" id="cd03215">
    <property type="entry name" value="ABC_Carb_Monos_II"/>
    <property type="match status" value="1"/>
</dbReference>
<dbReference type="Gene3D" id="3.40.50.300">
    <property type="entry name" value="P-loop containing nucleotide triphosphate hydrolases"/>
    <property type="match status" value="2"/>
</dbReference>
<evidence type="ECO:0000256" key="12">
    <source>
        <dbReference type="SAM" id="Phobius"/>
    </source>
</evidence>
<dbReference type="InterPro" id="IPR001851">
    <property type="entry name" value="ABC_transp_permease"/>
</dbReference>
<keyword evidence="8" id="KW-0067">ATP-binding</keyword>
<dbReference type="CDD" id="cd03216">
    <property type="entry name" value="ABC_Carb_Monos_I"/>
    <property type="match status" value="1"/>
</dbReference>
<keyword evidence="11 12" id="KW-0472">Membrane</keyword>
<accession>A0A455T8Y0</accession>
<evidence type="ECO:0000313" key="14">
    <source>
        <dbReference type="EMBL" id="BBH95914.1"/>
    </source>
</evidence>
<evidence type="ECO:0000259" key="13">
    <source>
        <dbReference type="PROSITE" id="PS50893"/>
    </source>
</evidence>
<evidence type="ECO:0000256" key="4">
    <source>
        <dbReference type="ARBA" id="ARBA00022475"/>
    </source>
</evidence>
<keyword evidence="9" id="KW-1278">Translocase</keyword>
<evidence type="ECO:0000256" key="5">
    <source>
        <dbReference type="ARBA" id="ARBA00022692"/>
    </source>
</evidence>
<keyword evidence="3" id="KW-0813">Transport</keyword>
<dbReference type="InterPro" id="IPR003593">
    <property type="entry name" value="AAA+_ATPase"/>
</dbReference>
<feature type="domain" description="ABC transporter" evidence="13">
    <location>
        <begin position="379"/>
        <end position="614"/>
    </location>
</feature>
<dbReference type="Pfam" id="PF02653">
    <property type="entry name" value="BPD_transp_2"/>
    <property type="match status" value="1"/>
</dbReference>
<dbReference type="InterPro" id="IPR027417">
    <property type="entry name" value="P-loop_NTPase"/>
</dbReference>
<feature type="transmembrane region" description="Helical" evidence="12">
    <location>
        <begin position="318"/>
        <end position="335"/>
    </location>
</feature>
<feature type="transmembrane region" description="Helical" evidence="12">
    <location>
        <begin position="238"/>
        <end position="261"/>
    </location>
</feature>
<dbReference type="PROSITE" id="PS00211">
    <property type="entry name" value="ABC_TRANSPORTER_1"/>
    <property type="match status" value="1"/>
</dbReference>
<organism evidence="14">
    <name type="scientific">Thermogemmatispora argillosa</name>
    <dbReference type="NCBI Taxonomy" id="2045280"/>
    <lineage>
        <taxon>Bacteria</taxon>
        <taxon>Bacillati</taxon>
        <taxon>Chloroflexota</taxon>
        <taxon>Ktedonobacteria</taxon>
        <taxon>Thermogemmatisporales</taxon>
        <taxon>Thermogemmatisporaceae</taxon>
        <taxon>Thermogemmatispora</taxon>
    </lineage>
</organism>
<dbReference type="GO" id="GO:0016887">
    <property type="term" value="F:ATP hydrolysis activity"/>
    <property type="evidence" value="ECO:0007669"/>
    <property type="project" value="InterPro"/>
</dbReference>
<keyword evidence="5 12" id="KW-0812">Transmembrane</keyword>
<dbReference type="GO" id="GO:0005524">
    <property type="term" value="F:ATP binding"/>
    <property type="evidence" value="ECO:0007669"/>
    <property type="project" value="UniProtKB-KW"/>
</dbReference>
<feature type="transmembrane region" description="Helical" evidence="12">
    <location>
        <begin position="79"/>
        <end position="99"/>
    </location>
</feature>
<name>A0A455T8Y0_9CHLR</name>
<feature type="transmembrane region" description="Helical" evidence="12">
    <location>
        <begin position="134"/>
        <end position="152"/>
    </location>
</feature>
<dbReference type="SUPFAM" id="SSF52540">
    <property type="entry name" value="P-loop containing nucleoside triphosphate hydrolases"/>
    <property type="match status" value="2"/>
</dbReference>
<dbReference type="PROSITE" id="PS51257">
    <property type="entry name" value="PROKAR_LIPOPROTEIN"/>
    <property type="match status" value="1"/>
</dbReference>
<dbReference type="GO" id="GO:0005886">
    <property type="term" value="C:plasma membrane"/>
    <property type="evidence" value="ECO:0007669"/>
    <property type="project" value="UniProtKB-SubCell"/>
</dbReference>
<protein>
    <recommendedName>
        <fullName evidence="13">ABC transporter domain-containing protein</fullName>
    </recommendedName>
</protein>
<feature type="transmembrane region" description="Helical" evidence="12">
    <location>
        <begin position="105"/>
        <end position="127"/>
    </location>
</feature>
<dbReference type="PANTHER" id="PTHR43790:SF4">
    <property type="entry name" value="GUANOSINE IMPORT ATP-BINDING PROTEIN NUPO"/>
    <property type="match status" value="1"/>
</dbReference>
<evidence type="ECO:0000256" key="1">
    <source>
        <dbReference type="ARBA" id="ARBA00004202"/>
    </source>
</evidence>
<keyword evidence="7" id="KW-0547">Nucleotide-binding</keyword>
<dbReference type="InterPro" id="IPR003439">
    <property type="entry name" value="ABC_transporter-like_ATP-bd"/>
</dbReference>
<evidence type="ECO:0000256" key="11">
    <source>
        <dbReference type="ARBA" id="ARBA00023136"/>
    </source>
</evidence>
<evidence type="ECO:0000256" key="8">
    <source>
        <dbReference type="ARBA" id="ARBA00022840"/>
    </source>
</evidence>
<dbReference type="FunFam" id="3.40.50.300:FF:000127">
    <property type="entry name" value="Ribose import ATP-binding protein RbsA"/>
    <property type="match status" value="1"/>
</dbReference>
<keyword evidence="6" id="KW-0677">Repeat</keyword>